<reference evidence="8 9" key="1">
    <citation type="submission" date="2020-08" db="EMBL/GenBank/DDBJ databases">
        <authorList>
            <person name="Ramaprasad A."/>
        </authorList>
    </citation>
    <scope>NUCLEOTIDE SEQUENCE [LARGE SCALE GENOMIC DNA]</scope>
</reference>
<dbReference type="VEuPathDB" id="PlasmoDB:PVBDA_0601300"/>
<comment type="domain">
    <text evidence="5">The Q motif is unique to and characteristic of the DEAD box family of RNA helicases and controls ATP binding and hydrolysis.</text>
</comment>
<feature type="domain" description="Helicase ATP-binding" evidence="7">
    <location>
        <begin position="285"/>
        <end position="474"/>
    </location>
</feature>
<dbReference type="PANTHER" id="PTHR24031">
    <property type="entry name" value="RNA HELICASE"/>
    <property type="match status" value="1"/>
</dbReference>
<comment type="catalytic activity">
    <reaction evidence="5">
        <text>ATP + H2O = ADP + phosphate + H(+)</text>
        <dbReference type="Rhea" id="RHEA:13065"/>
        <dbReference type="ChEBI" id="CHEBI:15377"/>
        <dbReference type="ChEBI" id="CHEBI:15378"/>
        <dbReference type="ChEBI" id="CHEBI:30616"/>
        <dbReference type="ChEBI" id="CHEBI:43474"/>
        <dbReference type="ChEBI" id="CHEBI:456216"/>
        <dbReference type="EC" id="3.6.4.13"/>
    </reaction>
</comment>
<evidence type="ECO:0000313" key="9">
    <source>
        <dbReference type="Proteomes" id="UP000515697"/>
    </source>
</evidence>
<protein>
    <recommendedName>
        <fullName evidence="5">ATP-dependent RNA helicase</fullName>
        <ecNumber evidence="5">3.6.4.13</ecNumber>
    </recommendedName>
</protein>
<accession>A0A6V7SNP9</accession>
<dbReference type="SUPFAM" id="SSF52540">
    <property type="entry name" value="P-loop containing nucleoside triphosphate hydrolases"/>
    <property type="match status" value="2"/>
</dbReference>
<keyword evidence="1 5" id="KW-0547">Nucleotide-binding</keyword>
<evidence type="ECO:0000256" key="3">
    <source>
        <dbReference type="ARBA" id="ARBA00022840"/>
    </source>
</evidence>
<dbReference type="InterPro" id="IPR014001">
    <property type="entry name" value="Helicase_ATP-bd"/>
</dbReference>
<keyword evidence="2 5" id="KW-0378">Hydrolase</keyword>
<dbReference type="GO" id="GO:0003723">
    <property type="term" value="F:RNA binding"/>
    <property type="evidence" value="ECO:0007669"/>
    <property type="project" value="UniProtKB-UniRule"/>
</dbReference>
<evidence type="ECO:0000256" key="4">
    <source>
        <dbReference type="ARBA" id="ARBA00022884"/>
    </source>
</evidence>
<gene>
    <name evidence="8" type="ORF">PVSEL_0601510</name>
</gene>
<dbReference type="Gene3D" id="3.40.50.300">
    <property type="entry name" value="P-loop containing nucleotide triphosphate hydrolases"/>
    <property type="match status" value="2"/>
</dbReference>
<dbReference type="Pfam" id="PF00270">
    <property type="entry name" value="DEAD"/>
    <property type="match status" value="1"/>
</dbReference>
<dbReference type="EC" id="3.6.4.13" evidence="5"/>
<dbReference type="EMBL" id="LR865427">
    <property type="protein sequence ID" value="CAD2100081.1"/>
    <property type="molecule type" value="Genomic_DNA"/>
</dbReference>
<feature type="compositionally biased region" description="Basic and acidic residues" evidence="6">
    <location>
        <begin position="1201"/>
        <end position="1212"/>
    </location>
</feature>
<comment type="similarity">
    <text evidence="5">Belongs to the DEAD box helicase family.</text>
</comment>
<dbReference type="GO" id="GO:0003724">
    <property type="term" value="F:RNA helicase activity"/>
    <property type="evidence" value="ECO:0007669"/>
    <property type="project" value="UniProtKB-EC"/>
</dbReference>
<name>A0A6V7SNP9_PLAVN</name>
<dbReference type="PROSITE" id="PS51192">
    <property type="entry name" value="HELICASE_ATP_BIND_1"/>
    <property type="match status" value="1"/>
</dbReference>
<evidence type="ECO:0000256" key="2">
    <source>
        <dbReference type="ARBA" id="ARBA00022801"/>
    </source>
</evidence>
<dbReference type="InterPro" id="IPR027417">
    <property type="entry name" value="P-loop_NTPase"/>
</dbReference>
<proteinExistence type="inferred from homology"/>
<dbReference type="VEuPathDB" id="PlasmoDB:PVSEL_0601510"/>
<feature type="region of interest" description="Disordered" evidence="6">
    <location>
        <begin position="1192"/>
        <end position="1212"/>
    </location>
</feature>
<evidence type="ECO:0000256" key="5">
    <source>
        <dbReference type="RuleBase" id="RU365068"/>
    </source>
</evidence>
<keyword evidence="3 5" id="KW-0067">ATP-binding</keyword>
<dbReference type="GO" id="GO:0005524">
    <property type="term" value="F:ATP binding"/>
    <property type="evidence" value="ECO:0007669"/>
    <property type="project" value="UniProtKB-UniRule"/>
</dbReference>
<evidence type="ECO:0000313" key="8">
    <source>
        <dbReference type="EMBL" id="CAD2100081.1"/>
    </source>
</evidence>
<dbReference type="VEuPathDB" id="PlasmoDB:PVLDE_0601410"/>
<comment type="function">
    <text evidence="5">RNA helicase.</text>
</comment>
<dbReference type="Pfam" id="PF00271">
    <property type="entry name" value="Helicase_C"/>
    <property type="match status" value="1"/>
</dbReference>
<dbReference type="AlphaFoldDB" id="A0A6V7SNP9"/>
<dbReference type="InterPro" id="IPR001650">
    <property type="entry name" value="Helicase_C-like"/>
</dbReference>
<keyword evidence="5 8" id="KW-0347">Helicase</keyword>
<organism evidence="8 9">
    <name type="scientific">Plasmodium vinckei</name>
    <dbReference type="NCBI Taxonomy" id="5860"/>
    <lineage>
        <taxon>Eukaryota</taxon>
        <taxon>Sar</taxon>
        <taxon>Alveolata</taxon>
        <taxon>Apicomplexa</taxon>
        <taxon>Aconoidasida</taxon>
        <taxon>Haemosporida</taxon>
        <taxon>Plasmodiidae</taxon>
        <taxon>Plasmodium</taxon>
        <taxon>Plasmodium (Vinckeia)</taxon>
    </lineage>
</organism>
<dbReference type="InterPro" id="IPR011545">
    <property type="entry name" value="DEAD/DEAH_box_helicase_dom"/>
</dbReference>
<dbReference type="SMART" id="SM00487">
    <property type="entry name" value="DEXDc"/>
    <property type="match status" value="1"/>
</dbReference>
<dbReference type="VEuPathDB" id="PlasmoDB:PVVCY_0601290"/>
<evidence type="ECO:0000256" key="6">
    <source>
        <dbReference type="SAM" id="MobiDB-lite"/>
    </source>
</evidence>
<dbReference type="VEuPathDB" id="PlasmoDB:PVPCR_0601440"/>
<keyword evidence="4 5" id="KW-0694">RNA-binding</keyword>
<evidence type="ECO:0000256" key="1">
    <source>
        <dbReference type="ARBA" id="ARBA00022741"/>
    </source>
</evidence>
<sequence>MILQIKLKNVKNCFKILTHLKNEGKKTFLTCKEIEYIIPTASDSNHPKKIINSHVNNINNYKEENENKCVHNDNKPNNNLNAQNEKHNYLTSFVNEQNKIVYDNINDLNEFCLKNFKKIKSELCIQTSSNREYIPFHFYDTFLSNAPFQKNCINYVDNVIKLKELEESSFFSYENIDKKDEEEKNKDSIIIRKLADHFSDDIMSENITNDDTCETLNNIKNNSEYNNKNMTKSEISSKNILNKSYIERLCKYKYLQNINIDSYIKLSLLKNFNIKYLTTNQYCLFPLFFKDLDLLVHSFKGSGKTIGYAIPLLHKIIIQINKLKKYHKIKENYVHALIICPNIILVEQTYNIIKKLIMYHPYNIICHYIHGRKNMNMQGEINELKKKKPHIIITTPASFINHIKYSTSFSNLFFLCDTIIIDEAYFLLNQNYLKNILIIKNILPKGHQTILLTCIVNNFLKQLAYRLLRLNYLYLNFVHNCIFDNNIFYSSILMNMMNFNSNDKSSYQKYYEHVQNLQFQLYHKFNDQLLQIYQNNILNCDDVGKLWYAKDSKMFYEHINKFNSFIVHPQLEQSKIKQLNTHTNDLINFKSEFSKNANNTDCVNKEDINDAYYNDTPYEPSEEFEKIDKNEIVMENKKECNNISNTERSTKLYQTNSVSKACEKDDNLDTSLIGEEQEQYKYEGPEEKISKLKLSNSDYNNYKMYDSSNHNYEQNKGKNIPTHIFLKQEYLIYDSDKFASILFNIIHKEFISNNSSKIVIIMPTVKMLQFIYAIFKHYIFKGYLFLLYLKCNKFTNHFKNNIINNFCNSFYYDKENVNFSISSSPFEFTDLSTNQINIDEKTNMKKDSILDESMHKSTCLNHHEKFYQEREKLINEEQNTETGYSESLNYEQEFEALKDIVILCLHSKLSLDKKMYTLDTFNNDSEVASKKGRKKILFSSSLLYQGIEVDNVDLVIQVGIRTNIDEYILTTNIATAKNTPGRSLLLLNELEGHYLYTLYKNNIMISSVSKDYLNYLYKDNTILEYLLKYKRHSKVIPQNYIKEDNTNLNDLVGDEVECKNYKNENKEKDKKYNDFYNYPLKHIEWHTHKHLLCSCELMYRSLLGFYCEKNNLLKYEKWQVPSLIKNIIYSFGYFENFYITKCMAARLQIINAPDLYIKFNATPKSVLMSSLPSYKGYKSKINELKRKHATSSFDLQENSDPCDKSTFEKVAK</sequence>
<dbReference type="GO" id="GO:0016787">
    <property type="term" value="F:hydrolase activity"/>
    <property type="evidence" value="ECO:0007669"/>
    <property type="project" value="UniProtKB-KW"/>
</dbReference>
<evidence type="ECO:0000259" key="7">
    <source>
        <dbReference type="PROSITE" id="PS51192"/>
    </source>
</evidence>
<dbReference type="Proteomes" id="UP000515697">
    <property type="component" value="Chromosome PVSEL_06"/>
</dbReference>